<gene>
    <name evidence="2" type="ORF">UFOVP246_14</name>
    <name evidence="1" type="ORF">UFOVP59_18</name>
</gene>
<proteinExistence type="predicted"/>
<name>A0A6J5KTB2_9CAUD</name>
<protein>
    <submittedName>
        <fullName evidence="1">Uncharacterized protein</fullName>
    </submittedName>
</protein>
<evidence type="ECO:0000313" key="1">
    <source>
        <dbReference type="EMBL" id="CAB4124456.1"/>
    </source>
</evidence>
<accession>A0A6J5KTB2</accession>
<dbReference type="EMBL" id="LR798291">
    <property type="protein sequence ID" value="CAB5220614.1"/>
    <property type="molecule type" value="Genomic_DNA"/>
</dbReference>
<organism evidence="1">
    <name type="scientific">uncultured Caudovirales phage</name>
    <dbReference type="NCBI Taxonomy" id="2100421"/>
    <lineage>
        <taxon>Viruses</taxon>
        <taxon>Duplodnaviria</taxon>
        <taxon>Heunggongvirae</taxon>
        <taxon>Uroviricota</taxon>
        <taxon>Caudoviricetes</taxon>
        <taxon>Peduoviridae</taxon>
        <taxon>Maltschvirus</taxon>
        <taxon>Maltschvirus maltsch</taxon>
    </lineage>
</organism>
<dbReference type="EMBL" id="LR796181">
    <property type="protein sequence ID" value="CAB4124456.1"/>
    <property type="molecule type" value="Genomic_DNA"/>
</dbReference>
<reference evidence="1" key="1">
    <citation type="submission" date="2020-04" db="EMBL/GenBank/DDBJ databases">
        <authorList>
            <person name="Chiriac C."/>
            <person name="Salcher M."/>
            <person name="Ghai R."/>
            <person name="Kavagutti S V."/>
        </authorList>
    </citation>
    <scope>NUCLEOTIDE SEQUENCE</scope>
</reference>
<evidence type="ECO:0000313" key="2">
    <source>
        <dbReference type="EMBL" id="CAB5220614.1"/>
    </source>
</evidence>
<sequence>MSEPHEVDNKVIIYGIVEGPFHSDEIPDWEEDSCWMVVCQTEDPFGGIQIEELTFWTFDDALEVVDYFKRPHSGPFIMDSEDWEKV</sequence>